<comment type="subcellular location">
    <subcellularLocation>
        <location evidence="1">Membrane</location>
        <topology evidence="1">Multi-pass membrane protein</topology>
    </subcellularLocation>
</comment>
<evidence type="ECO:0000313" key="9">
    <source>
        <dbReference type="Proteomes" id="UP001595387"/>
    </source>
</evidence>
<name>A0ABV7A3N8_9BACI</name>
<dbReference type="PANTHER" id="PTHR38459:SF1">
    <property type="entry name" value="PROPHAGE BACTOPRENOL-LINKED GLUCOSE TRANSLOCASE HOMOLOG"/>
    <property type="match status" value="1"/>
</dbReference>
<feature type="transmembrane region" description="Helical" evidence="6">
    <location>
        <begin position="36"/>
        <end position="57"/>
    </location>
</feature>
<evidence type="ECO:0000256" key="4">
    <source>
        <dbReference type="ARBA" id="ARBA00022989"/>
    </source>
</evidence>
<dbReference type="EMBL" id="JBHRRZ010000009">
    <property type="protein sequence ID" value="MFC2947682.1"/>
    <property type="molecule type" value="Genomic_DNA"/>
</dbReference>
<evidence type="ECO:0000313" key="8">
    <source>
        <dbReference type="EMBL" id="MFC2947682.1"/>
    </source>
</evidence>
<dbReference type="RefSeq" id="WP_390303816.1">
    <property type="nucleotide sequence ID" value="NZ_JBHRRZ010000009.1"/>
</dbReference>
<comment type="caution">
    <text evidence="8">The sequence shown here is derived from an EMBL/GenBank/DDBJ whole genome shotgun (WGS) entry which is preliminary data.</text>
</comment>
<dbReference type="InterPro" id="IPR007267">
    <property type="entry name" value="GtrA_DPMS_TM"/>
</dbReference>
<dbReference type="InterPro" id="IPR051401">
    <property type="entry name" value="GtrA_CellWall_Glycosyl"/>
</dbReference>
<keyword evidence="3 6" id="KW-0812">Transmembrane</keyword>
<feature type="transmembrane region" description="Helical" evidence="6">
    <location>
        <begin position="77"/>
        <end position="97"/>
    </location>
</feature>
<feature type="transmembrane region" description="Helical" evidence="6">
    <location>
        <begin position="103"/>
        <end position="120"/>
    </location>
</feature>
<evidence type="ECO:0000256" key="3">
    <source>
        <dbReference type="ARBA" id="ARBA00022692"/>
    </source>
</evidence>
<feature type="domain" description="GtrA/DPMS transmembrane" evidence="7">
    <location>
        <begin position="12"/>
        <end position="123"/>
    </location>
</feature>
<evidence type="ECO:0000256" key="2">
    <source>
        <dbReference type="ARBA" id="ARBA00009399"/>
    </source>
</evidence>
<feature type="transmembrane region" description="Helical" evidence="6">
    <location>
        <begin position="12"/>
        <end position="30"/>
    </location>
</feature>
<accession>A0ABV7A3N8</accession>
<protein>
    <submittedName>
        <fullName evidence="8">GtrA family protein</fullName>
    </submittedName>
</protein>
<evidence type="ECO:0000259" key="7">
    <source>
        <dbReference type="Pfam" id="PF04138"/>
    </source>
</evidence>
<evidence type="ECO:0000256" key="6">
    <source>
        <dbReference type="SAM" id="Phobius"/>
    </source>
</evidence>
<keyword evidence="5 6" id="KW-0472">Membrane</keyword>
<evidence type="ECO:0000256" key="5">
    <source>
        <dbReference type="ARBA" id="ARBA00023136"/>
    </source>
</evidence>
<dbReference type="Pfam" id="PF04138">
    <property type="entry name" value="GtrA_DPMS_TM"/>
    <property type="match status" value="1"/>
</dbReference>
<keyword evidence="4 6" id="KW-1133">Transmembrane helix</keyword>
<gene>
    <name evidence="8" type="ORF">ACFODW_04865</name>
</gene>
<comment type="similarity">
    <text evidence="2">Belongs to the GtrA family.</text>
</comment>
<dbReference type="PANTHER" id="PTHR38459">
    <property type="entry name" value="PROPHAGE BACTOPRENOL-LINKED GLUCOSE TRANSLOCASE HOMOLOG"/>
    <property type="match status" value="1"/>
</dbReference>
<keyword evidence="9" id="KW-1185">Reference proteome</keyword>
<sequence>MIINLLKQETIKFIIVGFFNTFHYYIWYLLFTEVLLINYLVGHIMAFLISMVGSYYLNTYFTYQSKPSWRKFFQFPLTYVVNITVSTSALYILRDLLQLDNRIAPLLASGVAIPFTFVISRKILKS</sequence>
<evidence type="ECO:0000256" key="1">
    <source>
        <dbReference type="ARBA" id="ARBA00004141"/>
    </source>
</evidence>
<proteinExistence type="inferred from homology"/>
<organism evidence="8 9">
    <name type="scientific">Virgibacillus sediminis</name>
    <dbReference type="NCBI Taxonomy" id="202260"/>
    <lineage>
        <taxon>Bacteria</taxon>
        <taxon>Bacillati</taxon>
        <taxon>Bacillota</taxon>
        <taxon>Bacilli</taxon>
        <taxon>Bacillales</taxon>
        <taxon>Bacillaceae</taxon>
        <taxon>Virgibacillus</taxon>
    </lineage>
</organism>
<reference evidence="9" key="1">
    <citation type="journal article" date="2019" name="Int. J. Syst. Evol. Microbiol.">
        <title>The Global Catalogue of Microorganisms (GCM) 10K type strain sequencing project: providing services to taxonomists for standard genome sequencing and annotation.</title>
        <authorList>
            <consortium name="The Broad Institute Genomics Platform"/>
            <consortium name="The Broad Institute Genome Sequencing Center for Infectious Disease"/>
            <person name="Wu L."/>
            <person name="Ma J."/>
        </authorList>
    </citation>
    <scope>NUCLEOTIDE SEQUENCE [LARGE SCALE GENOMIC DNA]</scope>
    <source>
        <strain evidence="9">KCTC 13193</strain>
    </source>
</reference>
<dbReference type="Proteomes" id="UP001595387">
    <property type="component" value="Unassembled WGS sequence"/>
</dbReference>